<dbReference type="GO" id="GO:0031267">
    <property type="term" value="F:small GTPase binding"/>
    <property type="evidence" value="ECO:0007669"/>
    <property type="project" value="InterPro"/>
</dbReference>
<accession>A0A3Q1GL24</accession>
<dbReference type="GO" id="GO:0003723">
    <property type="term" value="F:RNA binding"/>
    <property type="evidence" value="ECO:0007669"/>
    <property type="project" value="TreeGrafter"/>
</dbReference>
<evidence type="ECO:0000256" key="1">
    <source>
        <dbReference type="ARBA" id="ARBA00009466"/>
    </source>
</evidence>
<name>A0A3Q1GL24_9TELE</name>
<dbReference type="Ensembl" id="ENSAPOT00000033306.1">
    <property type="protein sequence ID" value="ENSAPOP00000031401.1"/>
    <property type="gene ID" value="ENSAPOG00000018844.1"/>
</dbReference>
<proteinExistence type="inferred from homology"/>
<keyword evidence="4" id="KW-1185">Reference proteome</keyword>
<evidence type="ECO:0000313" key="4">
    <source>
        <dbReference type="Proteomes" id="UP000257200"/>
    </source>
</evidence>
<dbReference type="InterPro" id="IPR045065">
    <property type="entry name" value="XPO1/5"/>
</dbReference>
<dbReference type="GO" id="GO:0005049">
    <property type="term" value="F:nuclear export signal receptor activity"/>
    <property type="evidence" value="ECO:0007669"/>
    <property type="project" value="InterPro"/>
</dbReference>
<dbReference type="SMART" id="SM00913">
    <property type="entry name" value="IBN_N"/>
    <property type="match status" value="1"/>
</dbReference>
<dbReference type="InterPro" id="IPR016024">
    <property type="entry name" value="ARM-type_fold"/>
</dbReference>
<dbReference type="GO" id="GO:0006611">
    <property type="term" value="P:protein export from nucleus"/>
    <property type="evidence" value="ECO:0007669"/>
    <property type="project" value="InterPro"/>
</dbReference>
<dbReference type="Proteomes" id="UP000257200">
    <property type="component" value="Unplaced"/>
</dbReference>
<dbReference type="PANTHER" id="PTHR11223:SF3">
    <property type="entry name" value="EXPORTIN-5"/>
    <property type="match status" value="1"/>
</dbReference>
<dbReference type="Pfam" id="PF08389">
    <property type="entry name" value="Xpo1"/>
    <property type="match status" value="1"/>
</dbReference>
<dbReference type="Pfam" id="PF19273">
    <property type="entry name" value="Exportin-5"/>
    <property type="match status" value="1"/>
</dbReference>
<evidence type="ECO:0000313" key="3">
    <source>
        <dbReference type="Ensembl" id="ENSAPOP00000031401.1"/>
    </source>
</evidence>
<sequence>MAEQVAAMCEQLIKAVNVMMDAETSQIYRLEALKFCEEFKETSSFCVPCGLQLADKAQPAVVRHFGLQILEHVIKFRWNNMQQQEKVQLKECSMQLLTNGTRSILEEESHIKDALSRIVVEMIKREWPQNWPDMLTEMEALTSQGEAQTELVMLILLRLAEDVVTFQTLPTQRRRDIQQTLTQKMENIFSFMMAILHINIEDYRKHVTVRFVFLLRHLGGVMPAHVGSSNTLKQGSQQGKLDERKPFMLLFDDVAIHYILSAAQSADGLAISVEVVERRYTFLKRLCQVLCALGGQLCSLVGSDVEVEVPANLSKYMEAILAFTTHPSQFLKSTTLPTWGALFRHETLSKDAVVVEMTTKYLRASMTNLVKAGFPSRDDNPSCEYSRVDFDSDEDFNSFFNSFRAQQGAVLRSACRIVPLEAFQIAAEWLQYQIASPVDAGDVTSKTAEGLCSLLSPSVVQWDAMTVFADCVFLQMLKSLEEEKLPIDQSMELLQAVLNYDTKDPLILSCVLTNVSALFPFAIHRPHLIPQVLYKLFNAITFEVNQENKVPWTRAVKNVRRHASFSIIKICRDYPQFVLPCFDMFYNHVKKLFSSEVLLTHLEKCTLMEALVLISNQFKDFAKQKAFIDELMASVVADWTSDEMRRALLDPVTFLFFVGADQVVTESQSTDTDTVGLNRGRVSLCFCLYAMLAVVKRARWPADLEEAKAGGFVVGYSPAGAPIYRNPCTSQFHVLLPNLLTLIRTHNSLFIPENMSRLSETFSRAHDMMDAEKNVVLGLSQPSLDIYVSPVYRSILERMQGFFTSLYDNCFQILGNAGLSLQQEFYTIERLAEGIAGSAFVSLDHVPDHRLRPMIHILICLCFV</sequence>
<dbReference type="GO" id="GO:0005634">
    <property type="term" value="C:nucleus"/>
    <property type="evidence" value="ECO:0007669"/>
    <property type="project" value="TreeGrafter"/>
</dbReference>
<dbReference type="SUPFAM" id="SSF48371">
    <property type="entry name" value="ARM repeat"/>
    <property type="match status" value="1"/>
</dbReference>
<dbReference type="GeneTree" id="ENSGT00940000153408"/>
<reference evidence="3" key="2">
    <citation type="submission" date="2025-09" db="UniProtKB">
        <authorList>
            <consortium name="Ensembl"/>
        </authorList>
    </citation>
    <scope>IDENTIFICATION</scope>
</reference>
<dbReference type="Pfam" id="PF03810">
    <property type="entry name" value="IBN_N"/>
    <property type="match status" value="1"/>
</dbReference>
<dbReference type="Gene3D" id="1.25.10.10">
    <property type="entry name" value="Leucine-rich Repeat Variant"/>
    <property type="match status" value="2"/>
</dbReference>
<feature type="domain" description="Importin N-terminal" evidence="2">
    <location>
        <begin position="32"/>
        <end position="99"/>
    </location>
</feature>
<dbReference type="AlphaFoldDB" id="A0A3Q1GL24"/>
<evidence type="ECO:0000259" key="2">
    <source>
        <dbReference type="SMART" id="SM00913"/>
    </source>
</evidence>
<dbReference type="InterPro" id="IPR045478">
    <property type="entry name" value="Exportin-5_C"/>
</dbReference>
<dbReference type="InterPro" id="IPR013598">
    <property type="entry name" value="Exportin-1/Importin-b-like"/>
</dbReference>
<protein>
    <submittedName>
        <fullName evidence="3">Exportin 5</fullName>
    </submittedName>
</protein>
<dbReference type="InterPro" id="IPR001494">
    <property type="entry name" value="Importin-beta_N"/>
</dbReference>
<dbReference type="InterPro" id="IPR011989">
    <property type="entry name" value="ARM-like"/>
</dbReference>
<comment type="similarity">
    <text evidence="1">Belongs to the exportin family.</text>
</comment>
<dbReference type="GO" id="GO:0005737">
    <property type="term" value="C:cytoplasm"/>
    <property type="evidence" value="ECO:0007669"/>
    <property type="project" value="TreeGrafter"/>
</dbReference>
<organism evidence="3 4">
    <name type="scientific">Acanthochromis polyacanthus</name>
    <name type="common">spiny chromis</name>
    <dbReference type="NCBI Taxonomy" id="80966"/>
    <lineage>
        <taxon>Eukaryota</taxon>
        <taxon>Metazoa</taxon>
        <taxon>Chordata</taxon>
        <taxon>Craniata</taxon>
        <taxon>Vertebrata</taxon>
        <taxon>Euteleostomi</taxon>
        <taxon>Actinopterygii</taxon>
        <taxon>Neopterygii</taxon>
        <taxon>Teleostei</taxon>
        <taxon>Neoteleostei</taxon>
        <taxon>Acanthomorphata</taxon>
        <taxon>Ovalentaria</taxon>
        <taxon>Pomacentridae</taxon>
        <taxon>Acanthochromis</taxon>
    </lineage>
</organism>
<reference evidence="3" key="1">
    <citation type="submission" date="2025-08" db="UniProtKB">
        <authorList>
            <consortium name="Ensembl"/>
        </authorList>
    </citation>
    <scope>IDENTIFICATION</scope>
</reference>
<dbReference type="GO" id="GO:0042565">
    <property type="term" value="C:RNA nuclear export complex"/>
    <property type="evidence" value="ECO:0007669"/>
    <property type="project" value="TreeGrafter"/>
</dbReference>
<dbReference type="PANTHER" id="PTHR11223">
    <property type="entry name" value="EXPORTIN 1/5"/>
    <property type="match status" value="1"/>
</dbReference>
<dbReference type="GO" id="GO:0006405">
    <property type="term" value="P:RNA export from nucleus"/>
    <property type="evidence" value="ECO:0007669"/>
    <property type="project" value="TreeGrafter"/>
</dbReference>